<feature type="transmembrane region" description="Helical" evidence="1">
    <location>
        <begin position="12"/>
        <end position="39"/>
    </location>
</feature>
<protein>
    <submittedName>
        <fullName evidence="2">Uncharacterized protein</fullName>
    </submittedName>
</protein>
<evidence type="ECO:0000313" key="3">
    <source>
        <dbReference type="Proteomes" id="UP000434582"/>
    </source>
</evidence>
<reference evidence="2 3" key="1">
    <citation type="submission" date="2019-10" db="EMBL/GenBank/DDBJ databases">
        <title>Draft whole-genome sequence of the purple nonsulfur photosynthetic bacterium Roseospira navarrensis DSM 15114.</title>
        <authorList>
            <person name="Kyndt J.A."/>
            <person name="Meyer T.E."/>
        </authorList>
    </citation>
    <scope>NUCLEOTIDE SEQUENCE [LARGE SCALE GENOMIC DNA]</scope>
    <source>
        <strain evidence="2 3">DSM 15114</strain>
    </source>
</reference>
<name>A0A7X1ZIM3_9PROT</name>
<dbReference type="RefSeq" id="WP_153346590.1">
    <property type="nucleotide sequence ID" value="NZ_WIVE01000085.1"/>
</dbReference>
<dbReference type="EMBL" id="WIVE01000085">
    <property type="protein sequence ID" value="MQX38281.1"/>
    <property type="molecule type" value="Genomic_DNA"/>
</dbReference>
<dbReference type="Proteomes" id="UP000434582">
    <property type="component" value="Unassembled WGS sequence"/>
</dbReference>
<evidence type="ECO:0000256" key="1">
    <source>
        <dbReference type="SAM" id="Phobius"/>
    </source>
</evidence>
<dbReference type="AlphaFoldDB" id="A0A7X1ZIM3"/>
<gene>
    <name evidence="2" type="ORF">GHC57_17330</name>
</gene>
<feature type="transmembrane region" description="Helical" evidence="1">
    <location>
        <begin position="51"/>
        <end position="75"/>
    </location>
</feature>
<accession>A0A7X1ZIM3</accession>
<keyword evidence="3" id="KW-1185">Reference proteome</keyword>
<proteinExistence type="predicted"/>
<evidence type="ECO:0000313" key="2">
    <source>
        <dbReference type="EMBL" id="MQX38281.1"/>
    </source>
</evidence>
<keyword evidence="1" id="KW-1133">Transmembrane helix</keyword>
<organism evidence="2 3">
    <name type="scientific">Roseospira navarrensis</name>
    <dbReference type="NCBI Taxonomy" id="140058"/>
    <lineage>
        <taxon>Bacteria</taxon>
        <taxon>Pseudomonadati</taxon>
        <taxon>Pseudomonadota</taxon>
        <taxon>Alphaproteobacteria</taxon>
        <taxon>Rhodospirillales</taxon>
        <taxon>Rhodospirillaceae</taxon>
        <taxon>Roseospira</taxon>
    </lineage>
</organism>
<keyword evidence="1" id="KW-0472">Membrane</keyword>
<comment type="caution">
    <text evidence="2">The sequence shown here is derived from an EMBL/GenBank/DDBJ whole genome shotgun (WGS) entry which is preliminary data.</text>
</comment>
<sequence>MSGPASSVADRLALALLRGLLAAIAVVMALVGLGVLTWAGFTALTYVMDPAWAGLVTGATLLGLAGVLCLVALMLRAPDRPRREGGSRGGEGAAKGAADPKMIASDAALAAIREHPKSSSLVALFAGLVLGVSPELRRAALDALE</sequence>
<keyword evidence="1" id="KW-0812">Transmembrane</keyword>